<dbReference type="EMBL" id="HACG01006886">
    <property type="protein sequence ID" value="CEK53751.1"/>
    <property type="molecule type" value="Transcribed_RNA"/>
</dbReference>
<feature type="non-terminal residue" evidence="2">
    <location>
        <position position="183"/>
    </location>
</feature>
<accession>A0A0B6YD50</accession>
<evidence type="ECO:0000256" key="1">
    <source>
        <dbReference type="SAM" id="MobiDB-lite"/>
    </source>
</evidence>
<organism evidence="2">
    <name type="scientific">Arion vulgaris</name>
    <dbReference type="NCBI Taxonomy" id="1028688"/>
    <lineage>
        <taxon>Eukaryota</taxon>
        <taxon>Metazoa</taxon>
        <taxon>Spiralia</taxon>
        <taxon>Lophotrochozoa</taxon>
        <taxon>Mollusca</taxon>
        <taxon>Gastropoda</taxon>
        <taxon>Heterobranchia</taxon>
        <taxon>Euthyneura</taxon>
        <taxon>Panpulmonata</taxon>
        <taxon>Eupulmonata</taxon>
        <taxon>Stylommatophora</taxon>
        <taxon>Helicina</taxon>
        <taxon>Arionoidea</taxon>
        <taxon>Arionidae</taxon>
        <taxon>Arion</taxon>
    </lineage>
</organism>
<name>A0A0B6YD50_9EUPU</name>
<feature type="region of interest" description="Disordered" evidence="1">
    <location>
        <begin position="1"/>
        <end position="77"/>
    </location>
</feature>
<feature type="compositionally biased region" description="Polar residues" evidence="1">
    <location>
        <begin position="65"/>
        <end position="77"/>
    </location>
</feature>
<feature type="non-terminal residue" evidence="2">
    <location>
        <position position="1"/>
    </location>
</feature>
<proteinExistence type="predicted"/>
<evidence type="ECO:0000313" key="2">
    <source>
        <dbReference type="EMBL" id="CEK53751.1"/>
    </source>
</evidence>
<protein>
    <submittedName>
        <fullName evidence="2">Uncharacterized protein</fullName>
    </submittedName>
</protein>
<gene>
    <name evidence="2" type="primary">ORF21138</name>
</gene>
<dbReference type="AlphaFoldDB" id="A0A0B6YD50"/>
<reference evidence="2" key="1">
    <citation type="submission" date="2014-12" db="EMBL/GenBank/DDBJ databases">
        <title>Insight into the proteome of Arion vulgaris.</title>
        <authorList>
            <person name="Aradska J."/>
            <person name="Bulat T."/>
            <person name="Smidak R."/>
            <person name="Sarate P."/>
            <person name="Gangsoo J."/>
            <person name="Sialana F."/>
            <person name="Bilban M."/>
            <person name="Lubec G."/>
        </authorList>
    </citation>
    <scope>NUCLEOTIDE SEQUENCE</scope>
    <source>
        <tissue evidence="2">Skin</tissue>
    </source>
</reference>
<sequence>ILNKRVSNRNNNVVGTTSHRKVKSEVNDDDFLEPSDNKRQTIYTNSYSYMKRKRRRSIEERHSSPRSNNYEGDNPNFNEEYQYENANIDEYDIGGEESSIESKDKKSLDKLHIRLATVRANDKKTKKILKKKLRQKLKNLTLSPPWECKFSQSHKRMKGGIFPEILLDGKCDTDKCFYRLYNC</sequence>
<feature type="compositionally biased region" description="Low complexity" evidence="1">
    <location>
        <begin position="1"/>
        <end position="14"/>
    </location>
</feature>